<organism evidence="1">
    <name type="scientific">Oikopleura dioica</name>
    <name type="common">Tunicate</name>
    <dbReference type="NCBI Taxonomy" id="34765"/>
    <lineage>
        <taxon>Eukaryota</taxon>
        <taxon>Metazoa</taxon>
        <taxon>Chordata</taxon>
        <taxon>Tunicata</taxon>
        <taxon>Appendicularia</taxon>
        <taxon>Copelata</taxon>
        <taxon>Oikopleuridae</taxon>
        <taxon>Oikopleura</taxon>
    </lineage>
</organism>
<dbReference type="EMBL" id="FN654374">
    <property type="protein sequence ID" value="CBY32844.1"/>
    <property type="molecule type" value="Genomic_DNA"/>
</dbReference>
<dbReference type="AlphaFoldDB" id="E4YBA7"/>
<protein>
    <recommendedName>
        <fullName evidence="2">CNH domain-containing protein</fullName>
    </recommendedName>
</protein>
<dbReference type="PANTHER" id="PTHR12894">
    <property type="entry name" value="CNH DOMAIN CONTAINING"/>
    <property type="match status" value="1"/>
</dbReference>
<dbReference type="InterPro" id="IPR032914">
    <property type="entry name" value="Vam6/VPS39/TRAP1"/>
</dbReference>
<proteinExistence type="predicted"/>
<dbReference type="GO" id="GO:0006914">
    <property type="term" value="P:autophagy"/>
    <property type="evidence" value="ECO:0007669"/>
    <property type="project" value="TreeGrafter"/>
</dbReference>
<gene>
    <name evidence="1" type="ORF">GSOID_T00032200001</name>
</gene>
<reference evidence="1" key="1">
    <citation type="journal article" date="2010" name="Science">
        <title>Plasticity of animal genome architecture unmasked by rapid evolution of a pelagic tunicate.</title>
        <authorList>
            <person name="Denoeud F."/>
            <person name="Henriet S."/>
            <person name="Mungpakdee S."/>
            <person name="Aury J.M."/>
            <person name="Da Silva C."/>
            <person name="Brinkmann H."/>
            <person name="Mikhaleva J."/>
            <person name="Olsen L.C."/>
            <person name="Jubin C."/>
            <person name="Canestro C."/>
            <person name="Bouquet J.M."/>
            <person name="Danks G."/>
            <person name="Poulain J."/>
            <person name="Campsteijn C."/>
            <person name="Adamski M."/>
            <person name="Cross I."/>
            <person name="Yadetie F."/>
            <person name="Muffato M."/>
            <person name="Louis A."/>
            <person name="Butcher S."/>
            <person name="Tsagkogeorga G."/>
            <person name="Konrad A."/>
            <person name="Singh S."/>
            <person name="Jensen M.F."/>
            <person name="Cong E.H."/>
            <person name="Eikeseth-Otteraa H."/>
            <person name="Noel B."/>
            <person name="Anthouard V."/>
            <person name="Porcel B.M."/>
            <person name="Kachouri-Lafond R."/>
            <person name="Nishino A."/>
            <person name="Ugolini M."/>
            <person name="Chourrout P."/>
            <person name="Nishida H."/>
            <person name="Aasland R."/>
            <person name="Huzurbazar S."/>
            <person name="Westhof E."/>
            <person name="Delsuc F."/>
            <person name="Lehrach H."/>
            <person name="Reinhardt R."/>
            <person name="Weissenbach J."/>
            <person name="Roy S.W."/>
            <person name="Artiguenave F."/>
            <person name="Postlethwait J.H."/>
            <person name="Manak J.R."/>
            <person name="Thompson E.M."/>
            <person name="Jaillon O."/>
            <person name="Du Pasquier L."/>
            <person name="Boudinot P."/>
            <person name="Liberles D.A."/>
            <person name="Volff J.N."/>
            <person name="Philippe H."/>
            <person name="Lenhard B."/>
            <person name="Roest Crollius H."/>
            <person name="Wincker P."/>
            <person name="Chourrout D."/>
        </authorList>
    </citation>
    <scope>NUCLEOTIDE SEQUENCE [LARGE SCALE GENOMIC DNA]</scope>
</reference>
<dbReference type="Proteomes" id="UP000011014">
    <property type="component" value="Unassembled WGS sequence"/>
</dbReference>
<name>E4YBA7_OIKDI</name>
<evidence type="ECO:0000313" key="1">
    <source>
        <dbReference type="EMBL" id="CBY32844.1"/>
    </source>
</evidence>
<dbReference type="PANTHER" id="PTHR12894:SF27">
    <property type="entry name" value="TRANSFORMING GROWTH FACTOR-BETA RECEPTOR-ASSOCIATED PROTEIN 1"/>
    <property type="match status" value="1"/>
</dbReference>
<accession>E4YBA7</accession>
<sequence length="616" mass="69244">MARVFDLELLIPPDAIGCEKEKGKPLKKVQAVDESRVLILTSDGVLSLLDVDSLTIISGKQSSLTNVSDFYVNASPTNGSSIDVEIFIAVQKKKAGALLRLSPSNTITPLQEYSFPDAPEKAVCHKSSALIQFPTFYKLLDLNSKILTPLLEVSEKEAPIGVYSDDDSFILSGPGRLGIFISAQSGAPTRPPLQLDSTSNFIISIARKLCAGGEIIYEMFQDKPTFFQKNTQKFIKIPKKLSKFFKNLRFSQIFFFLNFLPKMKSSESAKLLWHFGEHEKSLKHLLSLISNSEDNEENSKNEEIEEFFNFILSQTSDPAILDTFISFLDEIIVASPELAFRIIKENHVNDKIVMQKMTKSRPLKIRYLEFLVEQKTTKKFVFEELLKEYYKDKNFRAFLQLAENSETWKFVKARKLIDLEFGSSVDGLLAKCAVFGEAGQLKMAFQALISGGFYHELEEFVFRRGPAALTELAKYLLEIDSPHAADFLGKFGRFFDGKTVLNLLPADAPISQYSKLMRAISAASTQRKKIFETRNALLTETLLTIMGDIKDKNVMIERSEQNWKNNKCKVSGKRIEDDFYLFPKGYICLPSAAASAFVCPLSGSLLSSFSAAQKSK</sequence>
<dbReference type="GO" id="GO:0016020">
    <property type="term" value="C:membrane"/>
    <property type="evidence" value="ECO:0007669"/>
    <property type="project" value="TreeGrafter"/>
</dbReference>
<evidence type="ECO:0008006" key="2">
    <source>
        <dbReference type="Google" id="ProtNLM"/>
    </source>
</evidence>
<dbReference type="GO" id="GO:0005737">
    <property type="term" value="C:cytoplasm"/>
    <property type="evidence" value="ECO:0007669"/>
    <property type="project" value="TreeGrafter"/>
</dbReference>
<dbReference type="GO" id="GO:0034058">
    <property type="term" value="P:endosomal vesicle fusion"/>
    <property type="evidence" value="ECO:0007669"/>
    <property type="project" value="TreeGrafter"/>
</dbReference>